<evidence type="ECO:0000313" key="3">
    <source>
        <dbReference type="EMBL" id="ORX91019.1"/>
    </source>
</evidence>
<dbReference type="InParanoid" id="A0A1Y1XZ65"/>
<accession>A0A1Y1XZ65</accession>
<evidence type="ECO:0000256" key="2">
    <source>
        <dbReference type="SAM" id="Phobius"/>
    </source>
</evidence>
<feature type="transmembrane region" description="Helical" evidence="2">
    <location>
        <begin position="400"/>
        <end position="422"/>
    </location>
</feature>
<organism evidence="3 4">
    <name type="scientific">Basidiobolus meristosporus CBS 931.73</name>
    <dbReference type="NCBI Taxonomy" id="1314790"/>
    <lineage>
        <taxon>Eukaryota</taxon>
        <taxon>Fungi</taxon>
        <taxon>Fungi incertae sedis</taxon>
        <taxon>Zoopagomycota</taxon>
        <taxon>Entomophthoromycotina</taxon>
        <taxon>Basidiobolomycetes</taxon>
        <taxon>Basidiobolales</taxon>
        <taxon>Basidiobolaceae</taxon>
        <taxon>Basidiobolus</taxon>
    </lineage>
</organism>
<feature type="transmembrane region" description="Helical" evidence="2">
    <location>
        <begin position="367"/>
        <end position="388"/>
    </location>
</feature>
<dbReference type="Proteomes" id="UP000193498">
    <property type="component" value="Unassembled WGS sequence"/>
</dbReference>
<keyword evidence="2" id="KW-0472">Membrane</keyword>
<keyword evidence="2" id="KW-1133">Transmembrane helix</keyword>
<dbReference type="AlphaFoldDB" id="A0A1Y1XZ65"/>
<feature type="transmembrane region" description="Helical" evidence="2">
    <location>
        <begin position="442"/>
        <end position="460"/>
    </location>
</feature>
<feature type="transmembrane region" description="Helical" evidence="2">
    <location>
        <begin position="341"/>
        <end position="361"/>
    </location>
</feature>
<proteinExistence type="predicted"/>
<sequence>MSGILIRQNVLRDKGGLENIDDFFGGRAKCGSRATITSPEPYGEADEGISNTNEMAAASGHLFPTQSTVDLLMHRAISKPGKRAVVGAKHPGQGPFNEENDQDGDQKNRENQSEASGLLAKRESFVRPPKVRQGPNVVSVVKEIVTSRGAPVAVQEKECQEEEYNDGPIDKIPTLGKKLNKLANIVAGLAKNMTITKPVKNQTFEFEKTFDEQDLMPKRNSGDNAVVGVGESWAYSKRKLTLSSGIFCEIRCLQSDCSYYQIYHPQPKGPSGRRASTQQIAANRKIMAESSHEYTSEHELFYKTNVHLVVNSVSLIIFWSTSYNSLLLVRQKASFSHAVCLFQSILGFVATLSNVLHSLMLDQDCVLGMYLNVVFYYLSSASVGWLLVLKAYALHSKSKAVILIGGILSLVKISLMAPTLIAMNVRSEPLCQLSLPQINIQATGLVDMGLLALCLFYFAQSSLRKSRHFKLRMKEALQKDGVVYFAIAAFLQFLGLTSVLGNSLWQGYFAIVSMTLLWSFYSKLLYEGLMHRMDSTSFVCTGDSSVDPTPRNAKQAGAYVVHIEDPDKQSIELGAIDADADVDDENKAIEIDDSQSQVKLTCPMALG</sequence>
<dbReference type="OrthoDB" id="1939643at2759"/>
<keyword evidence="2" id="KW-0812">Transmembrane</keyword>
<gene>
    <name evidence="3" type="ORF">K493DRAFT_356121</name>
</gene>
<evidence type="ECO:0000313" key="4">
    <source>
        <dbReference type="Proteomes" id="UP000193498"/>
    </source>
</evidence>
<name>A0A1Y1XZ65_9FUNG</name>
<feature type="region of interest" description="Disordered" evidence="1">
    <location>
        <begin position="82"/>
        <end position="121"/>
    </location>
</feature>
<evidence type="ECO:0000256" key="1">
    <source>
        <dbReference type="SAM" id="MobiDB-lite"/>
    </source>
</evidence>
<protein>
    <submittedName>
        <fullName evidence="3">Uncharacterized protein</fullName>
    </submittedName>
</protein>
<comment type="caution">
    <text evidence="3">The sequence shown here is derived from an EMBL/GenBank/DDBJ whole genome shotgun (WGS) entry which is preliminary data.</text>
</comment>
<dbReference type="EMBL" id="MCFE01000347">
    <property type="protein sequence ID" value="ORX91019.1"/>
    <property type="molecule type" value="Genomic_DNA"/>
</dbReference>
<keyword evidence="4" id="KW-1185">Reference proteome</keyword>
<feature type="transmembrane region" description="Helical" evidence="2">
    <location>
        <begin position="308"/>
        <end position="329"/>
    </location>
</feature>
<reference evidence="3 4" key="1">
    <citation type="submission" date="2016-07" db="EMBL/GenBank/DDBJ databases">
        <title>Pervasive Adenine N6-methylation of Active Genes in Fungi.</title>
        <authorList>
            <consortium name="DOE Joint Genome Institute"/>
            <person name="Mondo S.J."/>
            <person name="Dannebaum R.O."/>
            <person name="Kuo R.C."/>
            <person name="Labutti K."/>
            <person name="Haridas S."/>
            <person name="Kuo A."/>
            <person name="Salamov A."/>
            <person name="Ahrendt S.R."/>
            <person name="Lipzen A."/>
            <person name="Sullivan W."/>
            <person name="Andreopoulos W.B."/>
            <person name="Clum A."/>
            <person name="Lindquist E."/>
            <person name="Daum C."/>
            <person name="Ramamoorthy G.K."/>
            <person name="Gryganskyi A."/>
            <person name="Culley D."/>
            <person name="Magnuson J.K."/>
            <person name="James T.Y."/>
            <person name="O'Malley M.A."/>
            <person name="Stajich J.E."/>
            <person name="Spatafora J.W."/>
            <person name="Visel A."/>
            <person name="Grigoriev I.V."/>
        </authorList>
    </citation>
    <scope>NUCLEOTIDE SEQUENCE [LARGE SCALE GENOMIC DNA]</scope>
    <source>
        <strain evidence="3 4">CBS 931.73</strain>
    </source>
</reference>
<feature type="transmembrane region" description="Helical" evidence="2">
    <location>
        <begin position="507"/>
        <end position="526"/>
    </location>
</feature>
<feature type="transmembrane region" description="Helical" evidence="2">
    <location>
        <begin position="481"/>
        <end position="501"/>
    </location>
</feature>